<dbReference type="AlphaFoldDB" id="A0A2N5M5B6"/>
<keyword evidence="2" id="KW-1185">Reference proteome</keyword>
<dbReference type="OrthoDB" id="1652387at2"/>
<dbReference type="EMBL" id="PGUY01000038">
    <property type="protein sequence ID" value="PLT29535.1"/>
    <property type="molecule type" value="Genomic_DNA"/>
</dbReference>
<comment type="caution">
    <text evidence="1">The sequence shown here is derived from an EMBL/GenBank/DDBJ whole genome shotgun (WGS) entry which is preliminary data.</text>
</comment>
<evidence type="ECO:0000313" key="1">
    <source>
        <dbReference type="EMBL" id="PLT29535.1"/>
    </source>
</evidence>
<dbReference type="InterPro" id="IPR025626">
    <property type="entry name" value="YyzF"/>
</dbReference>
<evidence type="ECO:0000313" key="2">
    <source>
        <dbReference type="Proteomes" id="UP000234748"/>
    </source>
</evidence>
<dbReference type="NCBIfam" id="TIGR04129">
    <property type="entry name" value="CxxH_BA5709"/>
    <property type="match status" value="1"/>
</dbReference>
<dbReference type="Proteomes" id="UP000234748">
    <property type="component" value="Unassembled WGS sequence"/>
</dbReference>
<proteinExistence type="predicted"/>
<gene>
    <name evidence="1" type="ORF">CUU66_12485</name>
</gene>
<dbReference type="RefSeq" id="WP_101642643.1">
    <property type="nucleotide sequence ID" value="NZ_PGUY01000038.1"/>
</dbReference>
<sequence length="52" mass="5853">MIYCCKEHVDIALDTVVDEHEVAPFLKEVSSTEEISTTCEYCENPAVYIVAN</sequence>
<name>A0A2N5M5B6_9BACI</name>
<reference evidence="1 2" key="1">
    <citation type="submission" date="2017-11" db="EMBL/GenBank/DDBJ databases">
        <title>Comparitive Functional Genomics of Dry Heat Resistant strains isolated from the Viking Spacecraft.</title>
        <authorList>
            <person name="Seuylemezian A."/>
            <person name="Cooper K."/>
            <person name="Vaishampayan P."/>
        </authorList>
    </citation>
    <scope>NUCLEOTIDE SEQUENCE [LARGE SCALE GENOMIC DNA]</scope>
    <source>
        <strain evidence="1 2">V1-29</strain>
    </source>
</reference>
<dbReference type="Pfam" id="PF14116">
    <property type="entry name" value="YyzF"/>
    <property type="match status" value="1"/>
</dbReference>
<accession>A0A2N5M5B6</accession>
<protein>
    <submittedName>
        <fullName evidence="1">CxxH/CxxC protein</fullName>
    </submittedName>
</protein>
<organism evidence="1 2">
    <name type="scientific">Peribacillus deserti</name>
    <dbReference type="NCBI Taxonomy" id="673318"/>
    <lineage>
        <taxon>Bacteria</taxon>
        <taxon>Bacillati</taxon>
        <taxon>Bacillota</taxon>
        <taxon>Bacilli</taxon>
        <taxon>Bacillales</taxon>
        <taxon>Bacillaceae</taxon>
        <taxon>Peribacillus</taxon>
    </lineage>
</organism>